<protein>
    <submittedName>
        <fullName evidence="2">Uncharacterized protein</fullName>
    </submittedName>
</protein>
<dbReference type="EMBL" id="BGPR01002390">
    <property type="protein sequence ID" value="GBM72630.1"/>
    <property type="molecule type" value="Genomic_DNA"/>
</dbReference>
<proteinExistence type="predicted"/>
<comment type="caution">
    <text evidence="2">The sequence shown here is derived from an EMBL/GenBank/DDBJ whole genome shotgun (WGS) entry which is preliminary data.</text>
</comment>
<gene>
    <name evidence="2" type="ORF">AVEN_238217_1</name>
</gene>
<reference evidence="2 3" key="1">
    <citation type="journal article" date="2019" name="Sci. Rep.">
        <title>Orb-weaving spider Araneus ventricosus genome elucidates the spidroin gene catalogue.</title>
        <authorList>
            <person name="Kono N."/>
            <person name="Nakamura H."/>
            <person name="Ohtoshi R."/>
            <person name="Moran D.A.P."/>
            <person name="Shinohara A."/>
            <person name="Yoshida Y."/>
            <person name="Fujiwara M."/>
            <person name="Mori M."/>
            <person name="Tomita M."/>
            <person name="Arakawa K."/>
        </authorList>
    </citation>
    <scope>NUCLEOTIDE SEQUENCE [LARGE SCALE GENOMIC DNA]</scope>
</reference>
<sequence>MVAKIRGPGMAAARHSMLTPVKLPPNSLVVRKSRNHPTVEIDHWGDRCLVVGRMESWLSSGKKGRRSSIPSGTNKKGVLDITERRAVKKRLGSLERGSDFGSAEKSCVTRSD</sequence>
<feature type="region of interest" description="Disordered" evidence="1">
    <location>
        <begin position="92"/>
        <end position="112"/>
    </location>
</feature>
<name>A0A4Y2I531_ARAVE</name>
<evidence type="ECO:0000313" key="3">
    <source>
        <dbReference type="Proteomes" id="UP000499080"/>
    </source>
</evidence>
<accession>A0A4Y2I531</accession>
<keyword evidence="3" id="KW-1185">Reference proteome</keyword>
<evidence type="ECO:0000313" key="2">
    <source>
        <dbReference type="EMBL" id="GBM72630.1"/>
    </source>
</evidence>
<evidence type="ECO:0000256" key="1">
    <source>
        <dbReference type="SAM" id="MobiDB-lite"/>
    </source>
</evidence>
<dbReference type="Proteomes" id="UP000499080">
    <property type="component" value="Unassembled WGS sequence"/>
</dbReference>
<organism evidence="2 3">
    <name type="scientific">Araneus ventricosus</name>
    <name type="common">Orbweaver spider</name>
    <name type="synonym">Epeira ventricosa</name>
    <dbReference type="NCBI Taxonomy" id="182803"/>
    <lineage>
        <taxon>Eukaryota</taxon>
        <taxon>Metazoa</taxon>
        <taxon>Ecdysozoa</taxon>
        <taxon>Arthropoda</taxon>
        <taxon>Chelicerata</taxon>
        <taxon>Arachnida</taxon>
        <taxon>Araneae</taxon>
        <taxon>Araneomorphae</taxon>
        <taxon>Entelegynae</taxon>
        <taxon>Araneoidea</taxon>
        <taxon>Araneidae</taxon>
        <taxon>Araneus</taxon>
    </lineage>
</organism>
<dbReference type="AlphaFoldDB" id="A0A4Y2I531"/>